<name>B1VIG2_CORU7</name>
<keyword evidence="5 8" id="KW-0472">Membrane</keyword>
<dbReference type="STRING" id="504474.cu1586"/>
<evidence type="ECO:0000313" key="12">
    <source>
        <dbReference type="Proteomes" id="UP000001727"/>
    </source>
</evidence>
<proteinExistence type="inferred from homology"/>
<dbReference type="Proteomes" id="UP000001727">
    <property type="component" value="Chromosome"/>
</dbReference>
<accession>B1VIG2</accession>
<dbReference type="GO" id="GO:0022857">
    <property type="term" value="F:transmembrane transporter activity"/>
    <property type="evidence" value="ECO:0007669"/>
    <property type="project" value="TreeGrafter"/>
</dbReference>
<feature type="transmembrane region" description="Helical" evidence="8">
    <location>
        <begin position="417"/>
        <end position="441"/>
    </location>
</feature>
<dbReference type="InterPro" id="IPR003838">
    <property type="entry name" value="ABC3_permease_C"/>
</dbReference>
<reference evidence="11 12" key="1">
    <citation type="journal article" date="2008" name="J. Biotechnol.">
        <title>The lifestyle of Corynebacterium urealyticum derived from its complete genome sequence established by pyrosequencing.</title>
        <authorList>
            <person name="Tauch A."/>
            <person name="Trost E."/>
            <person name="Tilker A."/>
            <person name="Ludewig U."/>
            <person name="Schneiker S."/>
            <person name="Goesmann A."/>
            <person name="Arnold W."/>
            <person name="Bekel T."/>
            <person name="Brinkrolf K."/>
            <person name="Brune I."/>
            <person name="Goetker S."/>
            <person name="Kalinowski J."/>
            <person name="Kamp P.-B."/>
            <person name="Lobo F.P."/>
            <person name="Viehoever P."/>
            <person name="Weisshaar B."/>
            <person name="Soriano F."/>
            <person name="Droege M."/>
            <person name="Puehler A."/>
        </authorList>
    </citation>
    <scope>NUCLEOTIDE SEQUENCE [LARGE SCALE GENOMIC DNA]</scope>
    <source>
        <strain evidence="12">ATCC 43042 / DSM 7109</strain>
    </source>
</reference>
<evidence type="ECO:0000313" key="11">
    <source>
        <dbReference type="EMBL" id="CAQ05546.1"/>
    </source>
</evidence>
<evidence type="ECO:0000256" key="4">
    <source>
        <dbReference type="ARBA" id="ARBA00022989"/>
    </source>
</evidence>
<keyword evidence="4 8" id="KW-1133">Transmembrane helix</keyword>
<comment type="subcellular location">
    <subcellularLocation>
        <location evidence="1">Cell membrane</location>
        <topology evidence="1">Multi-pass membrane protein</topology>
    </subcellularLocation>
</comment>
<comment type="similarity">
    <text evidence="6">Belongs to the ABC-4 integral membrane protein family.</text>
</comment>
<dbReference type="HOGENOM" id="CLU_012341_1_0_11"/>
<keyword evidence="2" id="KW-1003">Cell membrane</keyword>
<sequence>MPQSANGSCISGAAAVGRLSFRSIAAHKVRLLLTVLAVILGTAFIAGSLMFTAGLSRTFDSLVDGEMKNVDAVVSASPSPHEGSSGGADGQSTGSQSRNSGDTAETVAGGQATRAGEDATRAPADRAAGQPQAPSNRRISDDDLRRIQQMPGVSQVNIADQVQAVAATASGETLKSAPAPTMLQPFYNGEESVKGETHIIDGAAPTAAGEVAINASAAETHGVKVGDRLKVVTSRNQDEVTVTGIYDSDIETGGFIGLSVAAETFKEKFLQSGEPRTLYVGSAPGTTADELVDRLAAEFPYSVQTGEEVSEELSAEISKALSFVSYFLIAFGLVGLLVGTFIIANTFSMIVAQRMREFALLRALGVSRGQLTASVVFEAAVVGVLGSALGVLAGMGLVKAIYAVLESTGAGLPAGGIVLTPLAVALPMIVGVLVTILSAWAPARSAGATRPVEAMRSGDASSSSSLVGRTIAGGLAFAVGVAIALAGALGDGWSTKTRAILVGVAAVLVILGTFLASPAVARRAVPAIGRVVGLPFGTVGALARKNSARNPRRTATTAFALTLGLALVGAVGMLGASMKASVAEVTETAVKADFVATGPSNSGFPVPNGAVGAVQETPGVGTVGVMGSSLVNIEGIGAFAGQPFANYYGGNPHDGIVLETVEGKTELADEGFIADTKTAASHGWKVGESYPAHLGKVSAGKKLPLLGTYEPNQALGPYVLSRAGVESVQPSAQGQWPGQIMALMVTAVPGEGGGDHSAPGELQEALREATKDYIVVQVLTPAEASGEAAVMVDQMLNILYALLALAIIVAILGIVNTLALNVIERRQEIGMLRAIGTMRGQIRRMITLEAVQIAVYGAIVGVLIGLGLGWAFVTVLAGEGLEELAVPWLQLVLMLLGSALVGVVAAAWPAIKAGRTPPLEAIAD</sequence>
<evidence type="ECO:0000256" key="5">
    <source>
        <dbReference type="ARBA" id="ARBA00023136"/>
    </source>
</evidence>
<feature type="region of interest" description="Disordered" evidence="7">
    <location>
        <begin position="74"/>
        <end position="142"/>
    </location>
</feature>
<feature type="transmembrane region" description="Helical" evidence="8">
    <location>
        <begin position="798"/>
        <end position="823"/>
    </location>
</feature>
<organism evidence="11 12">
    <name type="scientific">Corynebacterium urealyticum (strain ATCC 43042 / DSM 7109)</name>
    <dbReference type="NCBI Taxonomy" id="504474"/>
    <lineage>
        <taxon>Bacteria</taxon>
        <taxon>Bacillati</taxon>
        <taxon>Actinomycetota</taxon>
        <taxon>Actinomycetes</taxon>
        <taxon>Mycobacteriales</taxon>
        <taxon>Corynebacteriaceae</taxon>
        <taxon>Corynebacterium</taxon>
    </lineage>
</organism>
<feature type="compositionally biased region" description="Polar residues" evidence="7">
    <location>
        <begin position="90"/>
        <end position="103"/>
    </location>
</feature>
<feature type="compositionally biased region" description="Basic and acidic residues" evidence="7">
    <location>
        <begin position="115"/>
        <end position="124"/>
    </location>
</feature>
<dbReference type="EMBL" id="AM942444">
    <property type="protein sequence ID" value="CAQ05546.1"/>
    <property type="molecule type" value="Genomic_DNA"/>
</dbReference>
<feature type="transmembrane region" description="Helical" evidence="8">
    <location>
        <begin position="323"/>
        <end position="347"/>
    </location>
</feature>
<dbReference type="GeneID" id="60604365"/>
<keyword evidence="3 8" id="KW-0812">Transmembrane</keyword>
<evidence type="ECO:0000256" key="8">
    <source>
        <dbReference type="SAM" id="Phobius"/>
    </source>
</evidence>
<feature type="transmembrane region" description="Helical" evidence="8">
    <location>
        <begin position="466"/>
        <end position="487"/>
    </location>
</feature>
<feature type="domain" description="MacB-like periplasmic core" evidence="10">
    <location>
        <begin position="32"/>
        <end position="297"/>
    </location>
</feature>
<feature type="domain" description="ABC3 transporter permease C-terminal" evidence="9">
    <location>
        <begin position="330"/>
        <end position="446"/>
    </location>
</feature>
<dbReference type="InterPro" id="IPR050250">
    <property type="entry name" value="Macrolide_Exporter_MacB"/>
</dbReference>
<protein>
    <submittedName>
        <fullName evidence="11">Putative ABC transport system, permease protein</fullName>
    </submittedName>
</protein>
<dbReference type="Pfam" id="PF12704">
    <property type="entry name" value="MacB_PCD"/>
    <property type="match status" value="1"/>
</dbReference>
<gene>
    <name evidence="11" type="ordered locus">cu1586</name>
</gene>
<evidence type="ECO:0000256" key="1">
    <source>
        <dbReference type="ARBA" id="ARBA00004651"/>
    </source>
</evidence>
<keyword evidence="12" id="KW-1185">Reference proteome</keyword>
<feature type="transmembrane region" description="Helical" evidence="8">
    <location>
        <begin position="853"/>
        <end position="876"/>
    </location>
</feature>
<dbReference type="Pfam" id="PF02687">
    <property type="entry name" value="FtsX"/>
    <property type="match status" value="2"/>
</dbReference>
<feature type="transmembrane region" description="Helical" evidence="8">
    <location>
        <begin position="31"/>
        <end position="51"/>
    </location>
</feature>
<evidence type="ECO:0000256" key="6">
    <source>
        <dbReference type="ARBA" id="ARBA00038076"/>
    </source>
</evidence>
<evidence type="ECO:0000259" key="9">
    <source>
        <dbReference type="Pfam" id="PF02687"/>
    </source>
</evidence>
<dbReference type="PANTHER" id="PTHR30572:SF4">
    <property type="entry name" value="ABC TRANSPORTER PERMEASE YTRF"/>
    <property type="match status" value="1"/>
</dbReference>
<feature type="domain" description="ABC3 transporter permease C-terminal" evidence="9">
    <location>
        <begin position="801"/>
        <end position="918"/>
    </location>
</feature>
<evidence type="ECO:0000256" key="7">
    <source>
        <dbReference type="SAM" id="MobiDB-lite"/>
    </source>
</evidence>
<dbReference type="RefSeq" id="WP_012360822.1">
    <property type="nucleotide sequence ID" value="NC_010545.1"/>
</dbReference>
<dbReference type="PANTHER" id="PTHR30572">
    <property type="entry name" value="MEMBRANE COMPONENT OF TRANSPORTER-RELATED"/>
    <property type="match status" value="1"/>
</dbReference>
<feature type="transmembrane region" description="Helical" evidence="8">
    <location>
        <begin position="888"/>
        <end position="911"/>
    </location>
</feature>
<feature type="transmembrane region" description="Helical" evidence="8">
    <location>
        <begin position="499"/>
        <end position="521"/>
    </location>
</feature>
<feature type="transmembrane region" description="Helical" evidence="8">
    <location>
        <begin position="383"/>
        <end position="405"/>
    </location>
</feature>
<evidence type="ECO:0000259" key="10">
    <source>
        <dbReference type="Pfam" id="PF12704"/>
    </source>
</evidence>
<dbReference type="eggNOG" id="COG3127">
    <property type="taxonomic scope" value="Bacteria"/>
</dbReference>
<dbReference type="AlphaFoldDB" id="B1VIG2"/>
<evidence type="ECO:0000256" key="2">
    <source>
        <dbReference type="ARBA" id="ARBA00022475"/>
    </source>
</evidence>
<evidence type="ECO:0000256" key="3">
    <source>
        <dbReference type="ARBA" id="ARBA00022692"/>
    </source>
</evidence>
<dbReference type="GO" id="GO:0005886">
    <property type="term" value="C:plasma membrane"/>
    <property type="evidence" value="ECO:0007669"/>
    <property type="project" value="UniProtKB-SubCell"/>
</dbReference>
<dbReference type="KEGG" id="cur:cu1586"/>
<feature type="transmembrane region" description="Helical" evidence="8">
    <location>
        <begin position="555"/>
        <end position="576"/>
    </location>
</feature>
<dbReference type="InterPro" id="IPR025857">
    <property type="entry name" value="MacB_PCD"/>
</dbReference>